<keyword evidence="1" id="KW-1133">Transmembrane helix</keyword>
<proteinExistence type="predicted"/>
<comment type="caution">
    <text evidence="2">The sequence shown here is derived from an EMBL/GenBank/DDBJ whole genome shotgun (WGS) entry which is preliminary data.</text>
</comment>
<name>A0A2T1HMH2_9HYPH</name>
<evidence type="ECO:0000256" key="1">
    <source>
        <dbReference type="SAM" id="Phobius"/>
    </source>
</evidence>
<dbReference type="Proteomes" id="UP000239772">
    <property type="component" value="Unassembled WGS sequence"/>
</dbReference>
<evidence type="ECO:0000313" key="2">
    <source>
        <dbReference type="EMBL" id="PSC02853.1"/>
    </source>
</evidence>
<protein>
    <submittedName>
        <fullName evidence="2">Uncharacterized protein</fullName>
    </submittedName>
</protein>
<keyword evidence="3" id="KW-1185">Reference proteome</keyword>
<dbReference type="RefSeq" id="WP_106339987.1">
    <property type="nucleotide sequence ID" value="NZ_PVZS01000036.1"/>
</dbReference>
<dbReference type="EMBL" id="PVZS01000036">
    <property type="protein sequence ID" value="PSC02853.1"/>
    <property type="molecule type" value="Genomic_DNA"/>
</dbReference>
<gene>
    <name evidence="2" type="ORF">SLNSH_21905</name>
</gene>
<accession>A0A2T1HMH2</accession>
<dbReference type="AlphaFoldDB" id="A0A2T1HMH2"/>
<organism evidence="2 3">
    <name type="scientific">Alsobacter soli</name>
    <dbReference type="NCBI Taxonomy" id="2109933"/>
    <lineage>
        <taxon>Bacteria</taxon>
        <taxon>Pseudomonadati</taxon>
        <taxon>Pseudomonadota</taxon>
        <taxon>Alphaproteobacteria</taxon>
        <taxon>Hyphomicrobiales</taxon>
        <taxon>Alsobacteraceae</taxon>
        <taxon>Alsobacter</taxon>
    </lineage>
</organism>
<reference evidence="3" key="1">
    <citation type="submission" date="2018-03" db="EMBL/GenBank/DDBJ databases">
        <authorList>
            <person name="Sun L."/>
            <person name="Liu H."/>
            <person name="Chen W."/>
            <person name="Huang K."/>
            <person name="Liu W."/>
            <person name="Gao X."/>
        </authorList>
    </citation>
    <scope>NUCLEOTIDE SEQUENCE [LARGE SCALE GENOMIC DNA]</scope>
    <source>
        <strain evidence="3">SH9</strain>
    </source>
</reference>
<keyword evidence="1" id="KW-0472">Membrane</keyword>
<feature type="transmembrane region" description="Helical" evidence="1">
    <location>
        <begin position="32"/>
        <end position="50"/>
    </location>
</feature>
<sequence length="76" mass="7597">MIQAAIVAAYTVTGLLIGVINAAKPGFTLAIIVFIVAGAALSSLVAALAARMAAQPRPYEAGTEMLGAPQAALSRT</sequence>
<evidence type="ECO:0000313" key="3">
    <source>
        <dbReference type="Proteomes" id="UP000239772"/>
    </source>
</evidence>
<keyword evidence="1" id="KW-0812">Transmembrane</keyword>